<name>A0A2A9PP90_OPHUN</name>
<evidence type="ECO:0000256" key="3">
    <source>
        <dbReference type="ARBA" id="ARBA00023026"/>
    </source>
</evidence>
<keyword evidence="1" id="KW-0800">Toxin</keyword>
<evidence type="ECO:0000256" key="2">
    <source>
        <dbReference type="ARBA" id="ARBA00022729"/>
    </source>
</evidence>
<dbReference type="EMBL" id="LAZP02000003">
    <property type="protein sequence ID" value="PFH63325.1"/>
    <property type="molecule type" value="Genomic_DNA"/>
</dbReference>
<feature type="compositionally biased region" description="Acidic residues" evidence="5">
    <location>
        <begin position="642"/>
        <end position="652"/>
    </location>
</feature>
<feature type="region of interest" description="Disordered" evidence="5">
    <location>
        <begin position="642"/>
        <end position="674"/>
    </location>
</feature>
<keyword evidence="4" id="KW-1015">Disulfide bond</keyword>
<keyword evidence="2 6" id="KW-0732">Signal</keyword>
<evidence type="ECO:0000256" key="5">
    <source>
        <dbReference type="SAM" id="MobiDB-lite"/>
    </source>
</evidence>
<comment type="caution">
    <text evidence="7">The sequence shown here is derived from an EMBL/GenBank/DDBJ whole genome shotgun (WGS) entry which is preliminary data.</text>
</comment>
<evidence type="ECO:0000313" key="8">
    <source>
        <dbReference type="Proteomes" id="UP000037136"/>
    </source>
</evidence>
<reference evidence="7 8" key="1">
    <citation type="journal article" date="2015" name="BMC Genomics">
        <title>Gene expression during zombie ant biting behavior reflects the complexity underlying fungal parasitic behavioral manipulation.</title>
        <authorList>
            <person name="de Bekker C."/>
            <person name="Ohm R.A."/>
            <person name="Loreto R.G."/>
            <person name="Sebastian A."/>
            <person name="Albert I."/>
            <person name="Merrow M."/>
            <person name="Brachmann A."/>
            <person name="Hughes D.P."/>
        </authorList>
    </citation>
    <scope>NUCLEOTIDE SEQUENCE [LARGE SCALE GENOMIC DNA]</scope>
    <source>
        <strain evidence="7 8">SC16a</strain>
    </source>
</reference>
<protein>
    <submittedName>
        <fullName evidence="7">Enterotoxin</fullName>
    </submittedName>
</protein>
<feature type="chain" id="PRO_5012270376" evidence="6">
    <location>
        <begin position="26"/>
        <end position="674"/>
    </location>
</feature>
<feature type="compositionally biased region" description="Basic and acidic residues" evidence="5">
    <location>
        <begin position="654"/>
        <end position="666"/>
    </location>
</feature>
<keyword evidence="8" id="KW-1185">Reference proteome</keyword>
<evidence type="ECO:0000256" key="1">
    <source>
        <dbReference type="ARBA" id="ARBA00022656"/>
    </source>
</evidence>
<gene>
    <name evidence="7" type="ORF">XA68_13782</name>
</gene>
<evidence type="ECO:0000256" key="6">
    <source>
        <dbReference type="SAM" id="SignalP"/>
    </source>
</evidence>
<reference evidence="7 8" key="2">
    <citation type="journal article" date="2017" name="Sci. Rep.">
        <title>Ant-infecting Ophiocordyceps genomes reveal a high diversity of potential behavioral manipulation genes and a possible major role for enterotoxins.</title>
        <authorList>
            <person name="de Bekker C."/>
            <person name="Ohm R.A."/>
            <person name="Evans H.C."/>
            <person name="Brachmann A."/>
            <person name="Hughes D.P."/>
        </authorList>
    </citation>
    <scope>NUCLEOTIDE SEQUENCE [LARGE SCALE GENOMIC DNA]</scope>
    <source>
        <strain evidence="7 8">SC16a</strain>
    </source>
</reference>
<feature type="region of interest" description="Disordered" evidence="5">
    <location>
        <begin position="274"/>
        <end position="293"/>
    </location>
</feature>
<dbReference type="PRINTS" id="PR00771">
    <property type="entry name" value="ENTEROTOXINA"/>
</dbReference>
<sequence>MGNRARPWLLLAWTAVQLFPGCTNGAVPVISPVPSQDNIAEVVWRAEYSRTPEEAEQAGGLLSQCLDNINRGATFNSSELEQGTSLYAHTNGLSTAASQYVSVTPYPTMAFWFANAQQFKADGFNRPIYLYKIRAGPAMIPVNASLGQYSPVRMGGELCVAGRIPWHQVLGWHVISLTTVGLIFDTDNRVREDAVFYQNPKYKAASYPGQRTVGEPQPQLAGFPADSEAWNQRPWSKHRGKSTRDFLGRHIWHTVCSRDYPCYKRFRPHLRSASLAPNLGKDDDASTLPSTRPAVRSKAPRAVFISHYLWPEEVSQQGGLLTAADRVYQNQEAPGKAYTLKEHLDVSNPNRSTSFLPAFENFGAAAEHAAAVSKRHTPGFEGVVYLVKATPNMVDVGLTVGNYYGNLDPTKQRFAVVGGVLWSQVMGWLTVPANYTRPSTKRVKNKTELHSQFRKIFQDKQIYFVRNEGYDQNRFHNLAANNQAQPQLFSSSDPKAAIVQFMQHHGAAVGWEGSFPLFWNKVMGNGVRAIITANMSAQAKLNGAVSHPQDSDQRSTWSYIWNDVVPWIALTAGLAAMVAEVASAANPVVDAALLADIGIEAVEEAGVLFEAEAELGDGGAAVAVESGTLTVDAEEAAAEAAEFETVEAESLEDVLPKPEPEMEPIVKEAPVGAR</sequence>
<keyword evidence="3" id="KW-0843">Virulence</keyword>
<accession>A0A2A9PP90</accession>
<evidence type="ECO:0000313" key="7">
    <source>
        <dbReference type="EMBL" id="PFH63325.1"/>
    </source>
</evidence>
<feature type="signal peptide" evidence="6">
    <location>
        <begin position="1"/>
        <end position="25"/>
    </location>
</feature>
<dbReference type="OrthoDB" id="4921057at2759"/>
<proteinExistence type="predicted"/>
<evidence type="ECO:0000256" key="4">
    <source>
        <dbReference type="ARBA" id="ARBA00023157"/>
    </source>
</evidence>
<dbReference type="Gene3D" id="3.90.210.10">
    <property type="entry name" value="Heat-Labile Enterotoxin, subunit A"/>
    <property type="match status" value="2"/>
</dbReference>
<organism evidence="7 8">
    <name type="scientific">Ophiocordyceps unilateralis</name>
    <name type="common">Zombie-ant fungus</name>
    <name type="synonym">Torrubia unilateralis</name>
    <dbReference type="NCBI Taxonomy" id="268505"/>
    <lineage>
        <taxon>Eukaryota</taxon>
        <taxon>Fungi</taxon>
        <taxon>Dikarya</taxon>
        <taxon>Ascomycota</taxon>
        <taxon>Pezizomycotina</taxon>
        <taxon>Sordariomycetes</taxon>
        <taxon>Hypocreomycetidae</taxon>
        <taxon>Hypocreales</taxon>
        <taxon>Ophiocordycipitaceae</taxon>
        <taxon>Ophiocordyceps</taxon>
    </lineage>
</organism>
<dbReference type="SUPFAM" id="SSF56399">
    <property type="entry name" value="ADP-ribosylation"/>
    <property type="match status" value="2"/>
</dbReference>
<dbReference type="InterPro" id="IPR001144">
    <property type="entry name" value="Enterotoxin_A"/>
</dbReference>
<dbReference type="GO" id="GO:0090729">
    <property type="term" value="F:toxin activity"/>
    <property type="evidence" value="ECO:0007669"/>
    <property type="project" value="UniProtKB-KW"/>
</dbReference>
<dbReference type="AlphaFoldDB" id="A0A2A9PP90"/>
<dbReference type="Pfam" id="PF01375">
    <property type="entry name" value="Enterotoxin_a"/>
    <property type="match status" value="2"/>
</dbReference>
<dbReference type="Proteomes" id="UP000037136">
    <property type="component" value="Unassembled WGS sequence"/>
</dbReference>